<name>H3NKZ0_9FIRM</name>
<evidence type="ECO:0000313" key="3">
    <source>
        <dbReference type="Proteomes" id="UP000004191"/>
    </source>
</evidence>
<gene>
    <name evidence="2" type="ORF">HMPREF9709_00001</name>
</gene>
<evidence type="ECO:0000259" key="1">
    <source>
        <dbReference type="Pfam" id="PF18851"/>
    </source>
</evidence>
<feature type="domain" description="Bacterial archaeo-eukaryotic release factor family 8" evidence="1">
    <location>
        <begin position="120"/>
        <end position="265"/>
    </location>
</feature>
<sequence length="346" mass="40258">MQKVILDKLVNMTDGPFVSLYIPTHRNSPDNKRDSVTFKNLLKRVEKELDEKGVNPSSYLKESYDLLDDTTFWNNTTDGLAVLIDKDDTQIYKLDGSIEEKVLVADYFHVLPLINYYEIPNNYYFLDLSKDRFSLYSFINGELDKEDPDIYQKFTDLFSDKDYEIEASPTRGTSNSMHNYHTSSSVEEKEKDKYFRYLKDNLGKFLKEKEAKLILFGTRENVLEFKNYVDFDIYGIIDKPFNSILTNDLYKELREALLDKYIENIGKRLENLQTEISNDKGTDNKSRILSDAPNGKISELYISKTVQADAEIDKAVTEVMRTGGEVILIDPEYNQVDFDIAAKYRY</sequence>
<dbReference type="InterPro" id="IPR040830">
    <property type="entry name" value="Bact_RF_family8"/>
</dbReference>
<reference evidence="2 3" key="1">
    <citation type="submission" date="2012-01" db="EMBL/GenBank/DDBJ databases">
        <title>The Genome Sequence of Helcococcus kunzii ATCC 51366.</title>
        <authorList>
            <consortium name="The Broad Institute Genome Sequencing Platform"/>
            <person name="Earl A."/>
            <person name="Ward D."/>
            <person name="Feldgarden M."/>
            <person name="Gevers D."/>
            <person name="Huys G."/>
            <person name="Young S.K."/>
            <person name="Zeng Q."/>
            <person name="Gargeya S."/>
            <person name="Fitzgerald M."/>
            <person name="Haas B."/>
            <person name="Abouelleil A."/>
            <person name="Alvarado L."/>
            <person name="Arachchi H.M."/>
            <person name="Berlin A."/>
            <person name="Chapman S.B."/>
            <person name="Gearin G."/>
            <person name="Goldberg J."/>
            <person name="Griggs A."/>
            <person name="Gujja S."/>
            <person name="Hansen M."/>
            <person name="Heiman D."/>
            <person name="Howarth C."/>
            <person name="Larimer J."/>
            <person name="Lui A."/>
            <person name="MacDonald P.J.P."/>
            <person name="McCowen C."/>
            <person name="Montmayeur A."/>
            <person name="Murphy C."/>
            <person name="Neiman D."/>
            <person name="Pearson M."/>
            <person name="Priest M."/>
            <person name="Roberts A."/>
            <person name="Saif S."/>
            <person name="Shea T."/>
            <person name="Sisk P."/>
            <person name="Stolte C."/>
            <person name="Sykes S."/>
            <person name="Wortman J."/>
            <person name="Nusbaum C."/>
            <person name="Birren B."/>
        </authorList>
    </citation>
    <scope>NUCLEOTIDE SEQUENCE [LARGE SCALE GENOMIC DNA]</scope>
    <source>
        <strain evidence="2 3">ATCC 51366</strain>
    </source>
</reference>
<organism evidence="2 3">
    <name type="scientific">Helcococcus kunzii ATCC 51366</name>
    <dbReference type="NCBI Taxonomy" id="883114"/>
    <lineage>
        <taxon>Bacteria</taxon>
        <taxon>Bacillati</taxon>
        <taxon>Bacillota</taxon>
        <taxon>Tissierellia</taxon>
        <taxon>Tissierellales</taxon>
        <taxon>Peptoniphilaceae</taxon>
        <taxon>Helcococcus</taxon>
    </lineage>
</organism>
<protein>
    <recommendedName>
        <fullName evidence="1">Bacterial archaeo-eukaryotic release factor family 8 domain-containing protein</fullName>
    </recommendedName>
</protein>
<dbReference type="AlphaFoldDB" id="H3NKZ0"/>
<dbReference type="GeneID" id="96998031"/>
<dbReference type="Proteomes" id="UP000004191">
    <property type="component" value="Unassembled WGS sequence"/>
</dbReference>
<dbReference type="HOGENOM" id="CLU_044180_2_1_9"/>
<evidence type="ECO:0000313" key="2">
    <source>
        <dbReference type="EMBL" id="EHR36414.1"/>
    </source>
</evidence>
<dbReference type="eggNOG" id="COG1503">
    <property type="taxonomic scope" value="Bacteria"/>
</dbReference>
<proteinExistence type="predicted"/>
<keyword evidence="3" id="KW-1185">Reference proteome</keyword>
<dbReference type="OrthoDB" id="4393931at2"/>
<dbReference type="EMBL" id="AGEI01000001">
    <property type="protein sequence ID" value="EHR36414.1"/>
    <property type="molecule type" value="Genomic_DNA"/>
</dbReference>
<accession>H3NKZ0</accession>
<dbReference type="STRING" id="883114.HMPREF9709_00001"/>
<dbReference type="Pfam" id="PF18851">
    <property type="entry name" value="baeRF_family8"/>
    <property type="match status" value="1"/>
</dbReference>
<dbReference type="RefSeq" id="WP_005396737.1">
    <property type="nucleotide sequence ID" value="NZ_JH601088.1"/>
</dbReference>
<comment type="caution">
    <text evidence="2">The sequence shown here is derived from an EMBL/GenBank/DDBJ whole genome shotgun (WGS) entry which is preliminary data.</text>
</comment>